<feature type="compositionally biased region" description="Low complexity" evidence="12">
    <location>
        <begin position="530"/>
        <end position="549"/>
    </location>
</feature>
<dbReference type="Pfam" id="PF02176">
    <property type="entry name" value="zf-TRAF"/>
    <property type="match status" value="1"/>
</dbReference>
<dbReference type="InterPro" id="IPR027417">
    <property type="entry name" value="P-loop_NTPase"/>
</dbReference>
<dbReference type="InterPro" id="IPR001293">
    <property type="entry name" value="Znf_TRAF"/>
</dbReference>
<evidence type="ECO:0000259" key="13">
    <source>
        <dbReference type="PROSITE" id="PS50067"/>
    </source>
</evidence>
<dbReference type="SUPFAM" id="SSF52540">
    <property type="entry name" value="P-loop containing nucleoside triphosphate hydrolases"/>
    <property type="match status" value="1"/>
</dbReference>
<dbReference type="GO" id="GO:0008017">
    <property type="term" value="F:microtubule binding"/>
    <property type="evidence" value="ECO:0007669"/>
    <property type="project" value="InterPro"/>
</dbReference>
<dbReference type="PROSITE" id="PS50145">
    <property type="entry name" value="ZF_TRAF"/>
    <property type="match status" value="1"/>
</dbReference>
<dbReference type="GO" id="GO:0007018">
    <property type="term" value="P:microtubule-based movement"/>
    <property type="evidence" value="ECO:0007669"/>
    <property type="project" value="InterPro"/>
</dbReference>
<dbReference type="PANTHER" id="PTHR47971:SF4">
    <property type="entry name" value="KINESIN-LIKE PROTEIN"/>
    <property type="match status" value="1"/>
</dbReference>
<evidence type="ECO:0000256" key="2">
    <source>
        <dbReference type="ARBA" id="ARBA00022723"/>
    </source>
</evidence>
<sequence length="656" mass="73071">MVCTPRTAGENTITVAVRKRPKIIPKESDENDVVRCEGSTTIVVYEPKTKLDLTPVIEPNVFSFDHVFDDTSTNADVYETCCRPLLQDVKEGGGAVIFAFGQTGSGKTHTMLGRAGVCQGLYGFTVAELLTTGAASALVVSFYEVYGAKLFDLLNGRAAVKMLQDEFRNIHIVGLSEREVSTEEELRQLMSEGQMLRASGITHANDRSSRSHAILGIKVRMQGGTVPCGRITFVDLAGSERAADTADADIKVRREGAEINKSLLALKECIRAMSMRKKHIPFRASKLTQILSESFTGRCKTCVIANISPCQRHCEDTLNTLRYAHRIKELKCPTNGMLEHEVPTPCPNCGLPVFTGDKHVCLRMNVQCPHCRQEMDKQDLEAHLTECKEFPIRCPHCNEHLFRGELVRHNRRCVRFPVRCPYCSAHVLRNALEKHILAECAAAKEKCRYCGELFPRHSLASHELECDMMKVACSFCLQYVRKGRLEAHTVSCWKNPNRKVLPTPLRSESSPSVAPSTEPDSRVSREKEQQGQQLQQQQQQQQQEQLQQQRRLIGGRVPRQLKLPRRSGSTCNGDGPSSSSSSPSPSRVRSDGEHVCPYARYGCSDVVTDSNLATHLTAAVAKHLRLVSIYADRMDVENAALRRLVVTNNSQAPETQ</sequence>
<evidence type="ECO:0000313" key="15">
    <source>
        <dbReference type="EMBL" id="ORC86203.1"/>
    </source>
</evidence>
<dbReference type="GO" id="GO:0007019">
    <property type="term" value="P:microtubule depolymerization"/>
    <property type="evidence" value="ECO:0007669"/>
    <property type="project" value="TreeGrafter"/>
</dbReference>
<evidence type="ECO:0000256" key="8">
    <source>
        <dbReference type="ARBA" id="ARBA00061030"/>
    </source>
</evidence>
<feature type="compositionally biased region" description="Basic and acidic residues" evidence="12">
    <location>
        <begin position="519"/>
        <end position="529"/>
    </location>
</feature>
<dbReference type="InterPro" id="IPR027640">
    <property type="entry name" value="Kinesin-like_fam"/>
</dbReference>
<dbReference type="GeneID" id="39988346"/>
<dbReference type="AlphaFoldDB" id="A0A1X0NNY0"/>
<reference evidence="15 16" key="1">
    <citation type="submission" date="2017-03" db="EMBL/GenBank/DDBJ databases">
        <title>An alternative strategy for trypanosome survival in the mammalian bloodstream revealed through genome and transcriptome analysis of the ubiquitous bovine parasite Trypanosoma (Megatrypanum) theileri.</title>
        <authorList>
            <person name="Kelly S."/>
            <person name="Ivens A."/>
            <person name="Mott A."/>
            <person name="O'Neill E."/>
            <person name="Emms D."/>
            <person name="Macleod O."/>
            <person name="Voorheis P."/>
            <person name="Matthews J."/>
            <person name="Matthews K."/>
            <person name="Carrington M."/>
        </authorList>
    </citation>
    <scope>NUCLEOTIDE SEQUENCE [LARGE SCALE GENOMIC DNA]</scope>
    <source>
        <strain evidence="15">Edinburgh</strain>
    </source>
</reference>
<dbReference type="GO" id="GO:0005874">
    <property type="term" value="C:microtubule"/>
    <property type="evidence" value="ECO:0007669"/>
    <property type="project" value="UniProtKB-KW"/>
</dbReference>
<dbReference type="GO" id="GO:0008270">
    <property type="term" value="F:zinc ion binding"/>
    <property type="evidence" value="ECO:0007669"/>
    <property type="project" value="UniProtKB-KW"/>
</dbReference>
<comment type="similarity">
    <text evidence="8">Belongs to the TRAFAC class myosin-kinesin ATPase superfamily. Kinesin family. KIN-13 subfamily.</text>
</comment>
<dbReference type="InterPro" id="IPR001752">
    <property type="entry name" value="Kinesin_motor_dom"/>
</dbReference>
<dbReference type="InterPro" id="IPR013083">
    <property type="entry name" value="Znf_RING/FYVE/PHD"/>
</dbReference>
<evidence type="ECO:0000256" key="9">
    <source>
        <dbReference type="PROSITE-ProRule" id="PRU00207"/>
    </source>
</evidence>
<dbReference type="CDD" id="cd01367">
    <property type="entry name" value="KISc_KIF2_like"/>
    <property type="match status" value="1"/>
</dbReference>
<feature type="zinc finger region" description="TRAF-type" evidence="9">
    <location>
        <begin position="409"/>
        <end position="459"/>
    </location>
</feature>
<evidence type="ECO:0000256" key="1">
    <source>
        <dbReference type="ARBA" id="ARBA00022701"/>
    </source>
</evidence>
<keyword evidence="1 11" id="KW-0493">Microtubule</keyword>
<evidence type="ECO:0000256" key="7">
    <source>
        <dbReference type="ARBA" id="ARBA00023175"/>
    </source>
</evidence>
<dbReference type="Gene3D" id="3.40.850.10">
    <property type="entry name" value="Kinesin motor domain"/>
    <property type="match status" value="1"/>
</dbReference>
<dbReference type="InterPro" id="IPR036961">
    <property type="entry name" value="Kinesin_motor_dom_sf"/>
</dbReference>
<evidence type="ECO:0000256" key="4">
    <source>
        <dbReference type="ARBA" id="ARBA00022771"/>
    </source>
</evidence>
<keyword evidence="2 9" id="KW-0479">Metal-binding</keyword>
<dbReference type="SMART" id="SM00129">
    <property type="entry name" value="KISc"/>
    <property type="match status" value="1"/>
</dbReference>
<evidence type="ECO:0000256" key="11">
    <source>
        <dbReference type="RuleBase" id="RU000394"/>
    </source>
</evidence>
<keyword evidence="7 10" id="KW-0505">Motor protein</keyword>
<feature type="compositionally biased region" description="Polar residues" evidence="12">
    <location>
        <begin position="506"/>
        <end position="515"/>
    </location>
</feature>
<dbReference type="STRING" id="67003.A0A1X0NNY0"/>
<dbReference type="EMBL" id="NBCO01000030">
    <property type="protein sequence ID" value="ORC86203.1"/>
    <property type="molecule type" value="Genomic_DNA"/>
</dbReference>
<keyword evidence="4 9" id="KW-0863">Zinc-finger</keyword>
<evidence type="ECO:0000256" key="12">
    <source>
        <dbReference type="SAM" id="MobiDB-lite"/>
    </source>
</evidence>
<dbReference type="PRINTS" id="PR00380">
    <property type="entry name" value="KINESINHEAVY"/>
</dbReference>
<dbReference type="GO" id="GO:0005524">
    <property type="term" value="F:ATP binding"/>
    <property type="evidence" value="ECO:0007669"/>
    <property type="project" value="UniProtKB-UniRule"/>
</dbReference>
<name>A0A1X0NNY0_9TRYP</name>
<dbReference type="PROSITE" id="PS50067">
    <property type="entry name" value="KINESIN_MOTOR_2"/>
    <property type="match status" value="1"/>
</dbReference>
<dbReference type="OrthoDB" id="3176171at2759"/>
<feature type="domain" description="Kinesin motor" evidence="13">
    <location>
        <begin position="12"/>
        <end position="330"/>
    </location>
</feature>
<dbReference type="SUPFAM" id="SSF49599">
    <property type="entry name" value="TRAF domain-like"/>
    <property type="match status" value="2"/>
</dbReference>
<keyword evidence="6 10" id="KW-0067">ATP-binding</keyword>
<organism evidence="15 16">
    <name type="scientific">Trypanosoma theileri</name>
    <dbReference type="NCBI Taxonomy" id="67003"/>
    <lineage>
        <taxon>Eukaryota</taxon>
        <taxon>Discoba</taxon>
        <taxon>Euglenozoa</taxon>
        <taxon>Kinetoplastea</taxon>
        <taxon>Metakinetoplastina</taxon>
        <taxon>Trypanosomatida</taxon>
        <taxon>Trypanosomatidae</taxon>
        <taxon>Trypanosoma</taxon>
    </lineage>
</organism>
<feature type="binding site" evidence="10">
    <location>
        <begin position="101"/>
        <end position="108"/>
    </location>
    <ligand>
        <name>ATP</name>
        <dbReference type="ChEBI" id="CHEBI:30616"/>
    </ligand>
</feature>
<evidence type="ECO:0000256" key="3">
    <source>
        <dbReference type="ARBA" id="ARBA00022741"/>
    </source>
</evidence>
<dbReference type="FunFam" id="3.40.850.10:FF:000012">
    <property type="entry name" value="Kinesin-like protein"/>
    <property type="match status" value="1"/>
</dbReference>
<dbReference type="Pfam" id="PF00225">
    <property type="entry name" value="Kinesin"/>
    <property type="match status" value="1"/>
</dbReference>
<dbReference type="Proteomes" id="UP000192257">
    <property type="component" value="Unassembled WGS sequence"/>
</dbReference>
<evidence type="ECO:0000313" key="16">
    <source>
        <dbReference type="Proteomes" id="UP000192257"/>
    </source>
</evidence>
<feature type="region of interest" description="Disordered" evidence="12">
    <location>
        <begin position="501"/>
        <end position="592"/>
    </location>
</feature>
<keyword evidence="5 9" id="KW-0862">Zinc</keyword>
<dbReference type="GO" id="GO:0003777">
    <property type="term" value="F:microtubule motor activity"/>
    <property type="evidence" value="ECO:0007669"/>
    <property type="project" value="InterPro"/>
</dbReference>
<accession>A0A1X0NNY0</accession>
<dbReference type="PANTHER" id="PTHR47971">
    <property type="entry name" value="KINESIN-RELATED PROTEIN 6"/>
    <property type="match status" value="1"/>
</dbReference>
<evidence type="ECO:0000256" key="10">
    <source>
        <dbReference type="PROSITE-ProRule" id="PRU00283"/>
    </source>
</evidence>
<evidence type="ECO:0000256" key="5">
    <source>
        <dbReference type="ARBA" id="ARBA00022833"/>
    </source>
</evidence>
<feature type="domain" description="TRAF-type" evidence="14">
    <location>
        <begin position="409"/>
        <end position="459"/>
    </location>
</feature>
<dbReference type="RefSeq" id="XP_028880269.1">
    <property type="nucleotide sequence ID" value="XM_029028566.1"/>
</dbReference>
<dbReference type="InterPro" id="IPR019821">
    <property type="entry name" value="Kinesin_motor_CS"/>
</dbReference>
<dbReference type="PROSITE" id="PS00411">
    <property type="entry name" value="KINESIN_MOTOR_1"/>
    <property type="match status" value="1"/>
</dbReference>
<dbReference type="VEuPathDB" id="TriTrypDB:TM35_000302430"/>
<evidence type="ECO:0000259" key="14">
    <source>
        <dbReference type="PROSITE" id="PS50145"/>
    </source>
</evidence>
<evidence type="ECO:0000256" key="6">
    <source>
        <dbReference type="ARBA" id="ARBA00022840"/>
    </source>
</evidence>
<gene>
    <name evidence="15" type="ORF">TM35_000302430</name>
</gene>
<comment type="caution">
    <text evidence="15">The sequence shown here is derived from an EMBL/GenBank/DDBJ whole genome shotgun (WGS) entry which is preliminary data.</text>
</comment>
<dbReference type="Gene3D" id="3.30.40.10">
    <property type="entry name" value="Zinc/RING finger domain, C3HC4 (zinc finger)"/>
    <property type="match status" value="2"/>
</dbReference>
<proteinExistence type="inferred from homology"/>
<protein>
    <recommendedName>
        <fullName evidence="11">Kinesin-like protein</fullName>
    </recommendedName>
</protein>
<feature type="compositionally biased region" description="Low complexity" evidence="12">
    <location>
        <begin position="576"/>
        <end position="586"/>
    </location>
</feature>
<keyword evidence="16" id="KW-1185">Reference proteome</keyword>
<keyword evidence="3 10" id="KW-0547">Nucleotide-binding</keyword>